<feature type="repeat" description="WD" evidence="3">
    <location>
        <begin position="334"/>
        <end position="373"/>
    </location>
</feature>
<evidence type="ECO:0000313" key="7">
    <source>
        <dbReference type="Proteomes" id="UP000095009"/>
    </source>
</evidence>
<protein>
    <submittedName>
        <fullName evidence="6">WD40 repeat-like protein</fullName>
    </submittedName>
</protein>
<dbReference type="SMART" id="SM00320">
    <property type="entry name" value="WD40"/>
    <property type="match status" value="7"/>
</dbReference>
<dbReference type="GO" id="GO:0005737">
    <property type="term" value="C:cytoplasm"/>
    <property type="evidence" value="ECO:0007669"/>
    <property type="project" value="TreeGrafter"/>
</dbReference>
<dbReference type="STRING" id="857566.A0A1E3PLF9"/>
<dbReference type="SUPFAM" id="SSF50978">
    <property type="entry name" value="WD40 repeat-like"/>
    <property type="match status" value="1"/>
</dbReference>
<evidence type="ECO:0000256" key="3">
    <source>
        <dbReference type="PROSITE-ProRule" id="PRU00221"/>
    </source>
</evidence>
<sequence>MTREGRPNCRTDSNGDELGPEALSLHKIRVRLPGAKKLNKSLYKAFASIPVLLESASHNVASIIFSLPKSTPSLPSGEPTLLNAYFEDRDQLSNNSTDVTEPPSINDDTKENKKTQLPAAQSFKSGCMDSTSYVSTSAASAICPFGSLKLEDSYNTHQSIRVRTLCSIGRDSGIDFSEEARASDKASVYSILDNTINSVDFLHEFPREVIELIFLKLTPQDLASCRQVCMSWKEVADSNAVWRNMFNKKSSDWKVKDPLPDGIIWKNVYKSHHFLDQNWKLGNVSPRILKGHTDSVYCVEFDDSKIITGSRDKTIRVWNARNGTLMKSLEGTKVIGHTGSILCLAFDTKILVSGSSDKSLIIWDMNKLRPIRRIFRHKDSVLDVCLNSIYIVSCSRDGSLCVWNRDNYSLRYRFSNVACSINSIGFVNSKTVVSAGSDGQLKIWNIERGFCQHSIVCHDRGIACVAVYKNIIVSGGNDNLLKIWDSKTYKLLRILKGHDLVVRAVHIVDNRIISGSYDQTIKVWDLNTGELLNDFTGWHSGRILSIKANHSRIVSTSMGRNPVVLDFFTDNSDYTKLIQN</sequence>
<dbReference type="InterPro" id="IPR001680">
    <property type="entry name" value="WD40_rpt"/>
</dbReference>
<dbReference type="InterPro" id="IPR019775">
    <property type="entry name" value="WD40_repeat_CS"/>
</dbReference>
<dbReference type="SMART" id="SM00256">
    <property type="entry name" value="FBOX"/>
    <property type="match status" value="1"/>
</dbReference>
<accession>A0A1E3PLF9</accession>
<gene>
    <name evidence="6" type="ORF">NADFUDRAFT_82898</name>
</gene>
<dbReference type="PROSITE" id="PS50082">
    <property type="entry name" value="WD_REPEATS_2"/>
    <property type="match status" value="5"/>
</dbReference>
<dbReference type="Pfam" id="PF00400">
    <property type="entry name" value="WD40"/>
    <property type="match status" value="6"/>
</dbReference>
<evidence type="ECO:0000313" key="6">
    <source>
        <dbReference type="EMBL" id="ODQ66024.1"/>
    </source>
</evidence>
<dbReference type="PRINTS" id="PR00320">
    <property type="entry name" value="GPROTEINBRPT"/>
</dbReference>
<dbReference type="CDD" id="cd00200">
    <property type="entry name" value="WD40"/>
    <property type="match status" value="1"/>
</dbReference>
<dbReference type="InterPro" id="IPR020472">
    <property type="entry name" value="WD40_PAC1"/>
</dbReference>
<dbReference type="Pfam" id="PF12937">
    <property type="entry name" value="F-box-like"/>
    <property type="match status" value="1"/>
</dbReference>
<dbReference type="InterPro" id="IPR036047">
    <property type="entry name" value="F-box-like_dom_sf"/>
</dbReference>
<feature type="repeat" description="WD" evidence="3">
    <location>
        <begin position="455"/>
        <end position="494"/>
    </location>
</feature>
<dbReference type="PANTHER" id="PTHR19849">
    <property type="entry name" value="PHOSPHOLIPASE A-2-ACTIVATING PROTEIN"/>
    <property type="match status" value="1"/>
</dbReference>
<keyword evidence="7" id="KW-1185">Reference proteome</keyword>
<dbReference type="SUPFAM" id="SSF81383">
    <property type="entry name" value="F-box domain"/>
    <property type="match status" value="1"/>
</dbReference>
<dbReference type="Proteomes" id="UP000095009">
    <property type="component" value="Unassembled WGS sequence"/>
</dbReference>
<keyword evidence="1 3" id="KW-0853">WD repeat</keyword>
<feature type="repeat" description="WD" evidence="3">
    <location>
        <begin position="428"/>
        <end position="454"/>
    </location>
</feature>
<evidence type="ECO:0000256" key="1">
    <source>
        <dbReference type="ARBA" id="ARBA00022574"/>
    </source>
</evidence>
<organism evidence="6 7">
    <name type="scientific">Nadsonia fulvescens var. elongata DSM 6958</name>
    <dbReference type="NCBI Taxonomy" id="857566"/>
    <lineage>
        <taxon>Eukaryota</taxon>
        <taxon>Fungi</taxon>
        <taxon>Dikarya</taxon>
        <taxon>Ascomycota</taxon>
        <taxon>Saccharomycotina</taxon>
        <taxon>Dipodascomycetes</taxon>
        <taxon>Dipodascales</taxon>
        <taxon>Dipodascales incertae sedis</taxon>
        <taxon>Nadsonia</taxon>
    </lineage>
</organism>
<dbReference type="EMBL" id="KV454409">
    <property type="protein sequence ID" value="ODQ66024.1"/>
    <property type="molecule type" value="Genomic_DNA"/>
</dbReference>
<evidence type="ECO:0000256" key="2">
    <source>
        <dbReference type="ARBA" id="ARBA00022737"/>
    </source>
</evidence>
<dbReference type="PANTHER" id="PTHR19849:SF1">
    <property type="entry name" value="F-BOX_WD REPEAT-CONTAINING PROTEIN 7"/>
    <property type="match status" value="1"/>
</dbReference>
<dbReference type="GO" id="GO:0005634">
    <property type="term" value="C:nucleus"/>
    <property type="evidence" value="ECO:0007669"/>
    <property type="project" value="TreeGrafter"/>
</dbReference>
<feature type="repeat" description="WD" evidence="3">
    <location>
        <begin position="289"/>
        <end position="328"/>
    </location>
</feature>
<keyword evidence="2" id="KW-0677">Repeat</keyword>
<evidence type="ECO:0000256" key="4">
    <source>
        <dbReference type="SAM" id="MobiDB-lite"/>
    </source>
</evidence>
<feature type="repeat" description="WD" evidence="3">
    <location>
        <begin position="495"/>
        <end position="534"/>
    </location>
</feature>
<dbReference type="InterPro" id="IPR001810">
    <property type="entry name" value="F-box_dom"/>
</dbReference>
<dbReference type="InterPro" id="IPR036322">
    <property type="entry name" value="WD40_repeat_dom_sf"/>
</dbReference>
<dbReference type="GO" id="GO:0043161">
    <property type="term" value="P:proteasome-mediated ubiquitin-dependent protein catabolic process"/>
    <property type="evidence" value="ECO:0007669"/>
    <property type="project" value="TreeGrafter"/>
</dbReference>
<name>A0A1E3PLF9_9ASCO</name>
<dbReference type="Gene3D" id="1.20.1280.50">
    <property type="match status" value="1"/>
</dbReference>
<reference evidence="6 7" key="1">
    <citation type="journal article" date="2016" name="Proc. Natl. Acad. Sci. U.S.A.">
        <title>Comparative genomics of biotechnologically important yeasts.</title>
        <authorList>
            <person name="Riley R."/>
            <person name="Haridas S."/>
            <person name="Wolfe K.H."/>
            <person name="Lopes M.R."/>
            <person name="Hittinger C.T."/>
            <person name="Goeker M."/>
            <person name="Salamov A.A."/>
            <person name="Wisecaver J.H."/>
            <person name="Long T.M."/>
            <person name="Calvey C.H."/>
            <person name="Aerts A.L."/>
            <person name="Barry K.W."/>
            <person name="Choi C."/>
            <person name="Clum A."/>
            <person name="Coughlan A.Y."/>
            <person name="Deshpande S."/>
            <person name="Douglass A.P."/>
            <person name="Hanson S.J."/>
            <person name="Klenk H.-P."/>
            <person name="LaButti K.M."/>
            <person name="Lapidus A."/>
            <person name="Lindquist E.A."/>
            <person name="Lipzen A.M."/>
            <person name="Meier-Kolthoff J.P."/>
            <person name="Ohm R.A."/>
            <person name="Otillar R.P."/>
            <person name="Pangilinan J.L."/>
            <person name="Peng Y."/>
            <person name="Rokas A."/>
            <person name="Rosa C.A."/>
            <person name="Scheuner C."/>
            <person name="Sibirny A.A."/>
            <person name="Slot J.C."/>
            <person name="Stielow J.B."/>
            <person name="Sun H."/>
            <person name="Kurtzman C.P."/>
            <person name="Blackwell M."/>
            <person name="Grigoriev I.V."/>
            <person name="Jeffries T.W."/>
        </authorList>
    </citation>
    <scope>NUCLEOTIDE SEQUENCE [LARGE SCALE GENOMIC DNA]</scope>
    <source>
        <strain evidence="6 7">DSM 6958</strain>
    </source>
</reference>
<dbReference type="OrthoDB" id="19711at2759"/>
<feature type="region of interest" description="Disordered" evidence="4">
    <location>
        <begin position="93"/>
        <end position="113"/>
    </location>
</feature>
<dbReference type="PROSITE" id="PS50294">
    <property type="entry name" value="WD_REPEATS_REGION"/>
    <property type="match status" value="3"/>
</dbReference>
<dbReference type="GO" id="GO:0010992">
    <property type="term" value="P:ubiquitin recycling"/>
    <property type="evidence" value="ECO:0007669"/>
    <property type="project" value="TreeGrafter"/>
</dbReference>
<dbReference type="PROSITE" id="PS50181">
    <property type="entry name" value="FBOX"/>
    <property type="match status" value="1"/>
</dbReference>
<dbReference type="PROSITE" id="PS00678">
    <property type="entry name" value="WD_REPEATS_1"/>
    <property type="match status" value="4"/>
</dbReference>
<feature type="domain" description="F-box" evidence="5">
    <location>
        <begin position="199"/>
        <end position="245"/>
    </location>
</feature>
<dbReference type="AlphaFoldDB" id="A0A1E3PLF9"/>
<dbReference type="GO" id="GO:0043130">
    <property type="term" value="F:ubiquitin binding"/>
    <property type="evidence" value="ECO:0007669"/>
    <property type="project" value="TreeGrafter"/>
</dbReference>
<dbReference type="Gene3D" id="2.130.10.10">
    <property type="entry name" value="YVTN repeat-like/Quinoprotein amine dehydrogenase"/>
    <property type="match status" value="2"/>
</dbReference>
<evidence type="ECO:0000259" key="5">
    <source>
        <dbReference type="PROSITE" id="PS50181"/>
    </source>
</evidence>
<dbReference type="InterPro" id="IPR015943">
    <property type="entry name" value="WD40/YVTN_repeat-like_dom_sf"/>
</dbReference>
<proteinExistence type="predicted"/>